<dbReference type="EMBL" id="JARPYR010000001">
    <property type="protein sequence ID" value="MDT2595615.1"/>
    <property type="molecule type" value="Genomic_DNA"/>
</dbReference>
<keyword evidence="2" id="KW-1185">Reference proteome</keyword>
<proteinExistence type="predicted"/>
<evidence type="ECO:0008006" key="3">
    <source>
        <dbReference type="Google" id="ProtNLM"/>
    </source>
</evidence>
<dbReference type="Proteomes" id="UP001256547">
    <property type="component" value="Unassembled WGS sequence"/>
</dbReference>
<accession>A0ABU3EL93</accession>
<gene>
    <name evidence="1" type="ORF">P7D39_01020</name>
</gene>
<sequence>MTKFFEELFTATMILIKEMIGFISYCWNSENRDKSWKDYFR</sequence>
<protein>
    <recommendedName>
        <fullName evidence="3">Cyclic lactone autoinducer peptide</fullName>
    </recommendedName>
</protein>
<reference evidence="1 2" key="1">
    <citation type="submission" date="2023-03" db="EMBL/GenBank/DDBJ databases">
        <authorList>
            <person name="Shen W."/>
            <person name="Cai J."/>
        </authorList>
    </citation>
    <scope>NUCLEOTIDE SEQUENCE [LARGE SCALE GENOMIC DNA]</scope>
    <source>
        <strain evidence="1 2">P72-2</strain>
    </source>
</reference>
<evidence type="ECO:0000313" key="1">
    <source>
        <dbReference type="EMBL" id="MDT2595615.1"/>
    </source>
</evidence>
<dbReference type="RefSeq" id="WP_311859229.1">
    <property type="nucleotide sequence ID" value="NZ_JARPYR010000001.1"/>
</dbReference>
<name>A0ABU3EL93_9ENTE</name>
<evidence type="ECO:0000313" key="2">
    <source>
        <dbReference type="Proteomes" id="UP001256547"/>
    </source>
</evidence>
<organism evidence="1 2">
    <name type="scientific">Enterococcus dongliensis</name>
    <dbReference type="NCBI Taxonomy" id="2559925"/>
    <lineage>
        <taxon>Bacteria</taxon>
        <taxon>Bacillati</taxon>
        <taxon>Bacillota</taxon>
        <taxon>Bacilli</taxon>
        <taxon>Lactobacillales</taxon>
        <taxon>Enterococcaceae</taxon>
        <taxon>Enterococcus</taxon>
    </lineage>
</organism>
<comment type="caution">
    <text evidence="1">The sequence shown here is derived from an EMBL/GenBank/DDBJ whole genome shotgun (WGS) entry which is preliminary data.</text>
</comment>